<dbReference type="PROSITE" id="PS51257">
    <property type="entry name" value="PROKAR_LIPOPROTEIN"/>
    <property type="match status" value="1"/>
</dbReference>
<keyword evidence="1" id="KW-0378">Hydrolase</keyword>
<feature type="region of interest" description="Disordered" evidence="2">
    <location>
        <begin position="39"/>
        <end position="61"/>
    </location>
</feature>
<dbReference type="AlphaFoldDB" id="A0A6L7EMQ3"/>
<protein>
    <submittedName>
        <fullName evidence="3">Sortase</fullName>
    </submittedName>
</protein>
<evidence type="ECO:0000256" key="2">
    <source>
        <dbReference type="SAM" id="MobiDB-lite"/>
    </source>
</evidence>
<comment type="caution">
    <text evidence="3">The sequence shown here is derived from an EMBL/GenBank/DDBJ whole genome shotgun (WGS) entry which is preliminary data.</text>
</comment>
<name>A0A6L7EMQ3_9ACTN</name>
<dbReference type="SUPFAM" id="SSF63817">
    <property type="entry name" value="Sortase"/>
    <property type="match status" value="1"/>
</dbReference>
<dbReference type="RefSeq" id="WP_160875252.1">
    <property type="nucleotide sequence ID" value="NZ_WUEK01000002.1"/>
</dbReference>
<dbReference type="InterPro" id="IPR042001">
    <property type="entry name" value="Sortase_F"/>
</dbReference>
<dbReference type="GO" id="GO:0016787">
    <property type="term" value="F:hydrolase activity"/>
    <property type="evidence" value="ECO:0007669"/>
    <property type="project" value="UniProtKB-KW"/>
</dbReference>
<dbReference type="InterPro" id="IPR023365">
    <property type="entry name" value="Sortase_dom-sf"/>
</dbReference>
<dbReference type="Proteomes" id="UP000473325">
    <property type="component" value="Unassembled WGS sequence"/>
</dbReference>
<gene>
    <name evidence="3" type="ORF">GRQ65_03590</name>
</gene>
<keyword evidence="4" id="KW-1185">Reference proteome</keyword>
<evidence type="ECO:0000256" key="1">
    <source>
        <dbReference type="ARBA" id="ARBA00022801"/>
    </source>
</evidence>
<evidence type="ECO:0000313" key="4">
    <source>
        <dbReference type="Proteomes" id="UP000473325"/>
    </source>
</evidence>
<dbReference type="CDD" id="cd05829">
    <property type="entry name" value="Sortase_F"/>
    <property type="match status" value="1"/>
</dbReference>
<dbReference type="Pfam" id="PF04203">
    <property type="entry name" value="Sortase"/>
    <property type="match status" value="1"/>
</dbReference>
<dbReference type="EMBL" id="WUEK01000002">
    <property type="protein sequence ID" value="MXG88627.1"/>
    <property type="molecule type" value="Genomic_DNA"/>
</dbReference>
<proteinExistence type="predicted"/>
<accession>A0A6L7EMQ3</accession>
<evidence type="ECO:0000313" key="3">
    <source>
        <dbReference type="EMBL" id="MXG88627.1"/>
    </source>
</evidence>
<dbReference type="InterPro" id="IPR005754">
    <property type="entry name" value="Sortase"/>
</dbReference>
<organism evidence="3 4">
    <name type="scientific">Nocardioides flavescens</name>
    <dbReference type="NCBI Taxonomy" id="2691959"/>
    <lineage>
        <taxon>Bacteria</taxon>
        <taxon>Bacillati</taxon>
        <taxon>Actinomycetota</taxon>
        <taxon>Actinomycetes</taxon>
        <taxon>Propionibacteriales</taxon>
        <taxon>Nocardioidaceae</taxon>
        <taxon>Nocardioides</taxon>
    </lineage>
</organism>
<sequence>MDVLRPLNRPGALRTRLASTAAVAALGLSVGVSGCAVGGSPRSDAVPSTAESAASPATSDPASVAQRVGAVVPQAPVGVQLPNGRRVGIRSVGTTANGVLDVPSDIETAGWWTGGSRLGDPFGSTLVAAHVDSTTQGLGPFASLLSVRPGDRLVVWSQGLKQTFSVRSLWLRPRGTLGARSWLHSPEGERRLVLVTCAGPFVPDAGGYQNLAVVVAEPRGKAVPRP</sequence>
<reference evidence="3 4" key="1">
    <citation type="submission" date="2019-12" db="EMBL/GenBank/DDBJ databases">
        <authorList>
            <person name="Kun Z."/>
        </authorList>
    </citation>
    <scope>NUCLEOTIDE SEQUENCE [LARGE SCALE GENOMIC DNA]</scope>
    <source>
        <strain evidence="3 4">YIM 123512</strain>
    </source>
</reference>
<dbReference type="Gene3D" id="2.40.260.10">
    <property type="entry name" value="Sortase"/>
    <property type="match status" value="1"/>
</dbReference>